<dbReference type="Pfam" id="PF12627">
    <property type="entry name" value="PolyA_pol_RNAbd"/>
    <property type="match status" value="1"/>
</dbReference>
<name>A0A367XFL4_9PROT</name>
<dbReference type="GO" id="GO:0000166">
    <property type="term" value="F:nucleotide binding"/>
    <property type="evidence" value="ECO:0007669"/>
    <property type="project" value="UniProtKB-KW"/>
</dbReference>
<evidence type="ECO:0000256" key="3">
    <source>
        <dbReference type="ARBA" id="ARBA00022694"/>
    </source>
</evidence>
<feature type="domain" description="Poly A polymerase head" evidence="9">
    <location>
        <begin position="40"/>
        <end position="162"/>
    </location>
</feature>
<dbReference type="PANTHER" id="PTHR46173">
    <property type="entry name" value="CCA TRNA NUCLEOTIDYLTRANSFERASE 1, MITOCHONDRIAL"/>
    <property type="match status" value="1"/>
</dbReference>
<keyword evidence="5" id="KW-0479">Metal-binding</keyword>
<keyword evidence="2 8" id="KW-0808">Transferase</keyword>
<keyword evidence="6" id="KW-0547">Nucleotide-binding</keyword>
<comment type="caution">
    <text evidence="11">The sequence shown here is derived from an EMBL/GenBank/DDBJ whole genome shotgun (WGS) entry which is preliminary data.</text>
</comment>
<evidence type="ECO:0000256" key="5">
    <source>
        <dbReference type="ARBA" id="ARBA00022723"/>
    </source>
</evidence>
<sequence>MARTRMTKLEPTGHFAPQGMMAAPETRRLFSVLAQQGGTARFVGGCVRDALLARDLVDVDIACDLKPESTMAALKDAGIRVIPTGLQHGTITAIINDYSYEVTTLRVDVKTDGRHADIAFTENWLLDAKRRDFTFNALYADIDGTLYDPFHGEADLRIGKVRFIGVAEERIAEDYLRILRFFRFFAHYGRPPIDPIGAEACRKGVPGLHDISSERIRDEMIKLLRAKSPAATIADMIGFSVLPPILPELVNVARLRIVEWLETSALQDAAISIDPLRRMAALFVTDKNGNDAIAHAAQFARSLRLSNDEIERFSLMCVSHHLIDNGMDARRIRRHLYHMGAPAFRDAVIMAWATHTTRSGRVMSGENRRWQDMLDVANGWQPCELPVKGRDILQAKLVPAGPDVGALLRRAEEYWLENDMQPDHDMLMDYLAAHVAGSSREMK</sequence>
<dbReference type="GO" id="GO:0016779">
    <property type="term" value="F:nucleotidyltransferase activity"/>
    <property type="evidence" value="ECO:0007669"/>
    <property type="project" value="UniProtKB-KW"/>
</dbReference>
<evidence type="ECO:0000313" key="12">
    <source>
        <dbReference type="Proteomes" id="UP000252517"/>
    </source>
</evidence>
<evidence type="ECO:0000256" key="4">
    <source>
        <dbReference type="ARBA" id="ARBA00022695"/>
    </source>
</evidence>
<dbReference type="InterPro" id="IPR002646">
    <property type="entry name" value="PolA_pol_head_dom"/>
</dbReference>
<keyword evidence="4" id="KW-0548">Nucleotidyltransferase</keyword>
<dbReference type="InterPro" id="IPR043519">
    <property type="entry name" value="NT_sf"/>
</dbReference>
<comment type="cofactor">
    <cofactor evidence="1">
        <name>Mg(2+)</name>
        <dbReference type="ChEBI" id="CHEBI:18420"/>
    </cofactor>
</comment>
<organism evidence="11 12">
    <name type="scientific">Thalassospira profundimaris</name>
    <dbReference type="NCBI Taxonomy" id="502049"/>
    <lineage>
        <taxon>Bacteria</taxon>
        <taxon>Pseudomonadati</taxon>
        <taxon>Pseudomonadota</taxon>
        <taxon>Alphaproteobacteria</taxon>
        <taxon>Rhodospirillales</taxon>
        <taxon>Thalassospiraceae</taxon>
        <taxon>Thalassospira</taxon>
    </lineage>
</organism>
<dbReference type="EMBL" id="JPWH01000004">
    <property type="protein sequence ID" value="RCK52199.1"/>
    <property type="molecule type" value="Genomic_DNA"/>
</dbReference>
<dbReference type="AlphaFoldDB" id="A0A367XFL4"/>
<dbReference type="Pfam" id="PF01743">
    <property type="entry name" value="PolyA_pol"/>
    <property type="match status" value="1"/>
</dbReference>
<evidence type="ECO:0000259" key="10">
    <source>
        <dbReference type="Pfam" id="PF12627"/>
    </source>
</evidence>
<evidence type="ECO:0000256" key="2">
    <source>
        <dbReference type="ARBA" id="ARBA00022679"/>
    </source>
</evidence>
<proteinExistence type="inferred from homology"/>
<dbReference type="GO" id="GO:0008033">
    <property type="term" value="P:tRNA processing"/>
    <property type="evidence" value="ECO:0007669"/>
    <property type="project" value="UniProtKB-KW"/>
</dbReference>
<protein>
    <submittedName>
        <fullName evidence="11">tRNA nucleotidyltransferase</fullName>
    </submittedName>
</protein>
<feature type="domain" description="tRNA nucleotidyltransferase/poly(A) polymerase RNA and SrmB- binding" evidence="10">
    <location>
        <begin position="194"/>
        <end position="249"/>
    </location>
</feature>
<dbReference type="GO" id="GO:0000049">
    <property type="term" value="F:tRNA binding"/>
    <property type="evidence" value="ECO:0007669"/>
    <property type="project" value="TreeGrafter"/>
</dbReference>
<dbReference type="Proteomes" id="UP000252517">
    <property type="component" value="Unassembled WGS sequence"/>
</dbReference>
<evidence type="ECO:0000256" key="8">
    <source>
        <dbReference type="RuleBase" id="RU003953"/>
    </source>
</evidence>
<keyword evidence="7" id="KW-0460">Magnesium</keyword>
<dbReference type="Gene3D" id="3.30.460.10">
    <property type="entry name" value="Beta Polymerase, domain 2"/>
    <property type="match status" value="1"/>
</dbReference>
<evidence type="ECO:0000259" key="9">
    <source>
        <dbReference type="Pfam" id="PF01743"/>
    </source>
</evidence>
<dbReference type="PANTHER" id="PTHR46173:SF1">
    <property type="entry name" value="CCA TRNA NUCLEOTIDYLTRANSFERASE 1, MITOCHONDRIAL"/>
    <property type="match status" value="1"/>
</dbReference>
<dbReference type="GO" id="GO:0046872">
    <property type="term" value="F:metal ion binding"/>
    <property type="evidence" value="ECO:0007669"/>
    <property type="project" value="UniProtKB-KW"/>
</dbReference>
<gene>
    <name evidence="11" type="ORF">TH25_06590</name>
</gene>
<dbReference type="SUPFAM" id="SSF81301">
    <property type="entry name" value="Nucleotidyltransferase"/>
    <property type="match status" value="1"/>
</dbReference>
<keyword evidence="3" id="KW-0819">tRNA processing</keyword>
<evidence type="ECO:0000256" key="7">
    <source>
        <dbReference type="ARBA" id="ARBA00022842"/>
    </source>
</evidence>
<dbReference type="Gene3D" id="1.10.3090.10">
    <property type="entry name" value="cca-adding enzyme, domain 2"/>
    <property type="match status" value="1"/>
</dbReference>
<dbReference type="CDD" id="cd05398">
    <property type="entry name" value="NT_ClassII-CCAase"/>
    <property type="match status" value="1"/>
</dbReference>
<reference evidence="11 12" key="1">
    <citation type="submission" date="2014-07" db="EMBL/GenBank/DDBJ databases">
        <title>Draft genome sequence of Thalassospira profundimaris S25-3-2.</title>
        <authorList>
            <person name="Lai Q."/>
            <person name="Shao Z."/>
        </authorList>
    </citation>
    <scope>NUCLEOTIDE SEQUENCE [LARGE SCALE GENOMIC DNA]</scope>
    <source>
        <strain evidence="11 12">S25-3-2</strain>
    </source>
</reference>
<dbReference type="InterPro" id="IPR050264">
    <property type="entry name" value="Bact_CCA-adding_enz_type3_sf"/>
</dbReference>
<comment type="similarity">
    <text evidence="8">Belongs to the tRNA nucleotidyltransferase/poly(A) polymerase family.</text>
</comment>
<dbReference type="InterPro" id="IPR032828">
    <property type="entry name" value="PolyA_RNA-bd"/>
</dbReference>
<accession>A0A367XFL4</accession>
<keyword evidence="8" id="KW-0694">RNA-binding</keyword>
<evidence type="ECO:0000313" key="11">
    <source>
        <dbReference type="EMBL" id="RCK52199.1"/>
    </source>
</evidence>
<dbReference type="SUPFAM" id="SSF81891">
    <property type="entry name" value="Poly A polymerase C-terminal region-like"/>
    <property type="match status" value="1"/>
</dbReference>
<evidence type="ECO:0000256" key="6">
    <source>
        <dbReference type="ARBA" id="ARBA00022741"/>
    </source>
</evidence>
<evidence type="ECO:0000256" key="1">
    <source>
        <dbReference type="ARBA" id="ARBA00001946"/>
    </source>
</evidence>